<evidence type="ECO:0000256" key="1">
    <source>
        <dbReference type="SAM" id="MobiDB-lite"/>
    </source>
</evidence>
<dbReference type="EMBL" id="HADY01003990">
    <property type="protein sequence ID" value="SBP42475.1"/>
    <property type="molecule type" value="Transcribed_RNA"/>
</dbReference>
<feature type="region of interest" description="Disordered" evidence="1">
    <location>
        <begin position="68"/>
        <end position="91"/>
    </location>
</feature>
<name>A0A1A7ZKA3_NOTFU</name>
<dbReference type="AlphaFoldDB" id="A0A1A7ZKA3"/>
<reference evidence="2" key="2">
    <citation type="submission" date="2016-06" db="EMBL/GenBank/DDBJ databases">
        <title>The genome of a short-lived fish provides insights into sex chromosome evolution and the genetic control of aging.</title>
        <authorList>
            <person name="Reichwald K."/>
            <person name="Felder M."/>
            <person name="Petzold A."/>
            <person name="Koch P."/>
            <person name="Groth M."/>
            <person name="Platzer M."/>
        </authorList>
    </citation>
    <scope>NUCLEOTIDE SEQUENCE</scope>
    <source>
        <tissue evidence="2">Brain</tissue>
    </source>
</reference>
<feature type="non-terminal residue" evidence="2">
    <location>
        <position position="91"/>
    </location>
</feature>
<reference evidence="2" key="1">
    <citation type="submission" date="2016-05" db="EMBL/GenBank/DDBJ databases">
        <authorList>
            <person name="Lavstsen T."/>
            <person name="Jespersen J.S."/>
        </authorList>
    </citation>
    <scope>NUCLEOTIDE SEQUENCE</scope>
    <source>
        <tissue evidence="2">Brain</tissue>
    </source>
</reference>
<protein>
    <submittedName>
        <fullName evidence="2">Uncharacterized protein</fullName>
    </submittedName>
</protein>
<organism evidence="2">
    <name type="scientific">Nothobranchius furzeri</name>
    <name type="common">Turquoise killifish</name>
    <dbReference type="NCBI Taxonomy" id="105023"/>
    <lineage>
        <taxon>Eukaryota</taxon>
        <taxon>Metazoa</taxon>
        <taxon>Chordata</taxon>
        <taxon>Craniata</taxon>
        <taxon>Vertebrata</taxon>
        <taxon>Euteleostomi</taxon>
        <taxon>Actinopterygii</taxon>
        <taxon>Neopterygii</taxon>
        <taxon>Teleostei</taxon>
        <taxon>Neoteleostei</taxon>
        <taxon>Acanthomorphata</taxon>
        <taxon>Ovalentaria</taxon>
        <taxon>Atherinomorphae</taxon>
        <taxon>Cyprinodontiformes</taxon>
        <taxon>Nothobranchiidae</taxon>
        <taxon>Nothobranchius</taxon>
    </lineage>
</organism>
<proteinExistence type="predicted"/>
<gene>
    <name evidence="2" type="primary">Nfu_g_1_006762</name>
</gene>
<evidence type="ECO:0000313" key="2">
    <source>
        <dbReference type="EMBL" id="SBP42475.1"/>
    </source>
</evidence>
<sequence>QVCLLSVSDLTDVSRGLFSARFLGGELSSRVGQKPVYQELDRSILNSEDSDTDEVRLWFQTKPPQCGSKIEANPEVPKIAAPPASTGGWCQ</sequence>
<accession>A0A1A7ZKA3</accession>
<feature type="non-terminal residue" evidence="2">
    <location>
        <position position="1"/>
    </location>
</feature>